<comment type="caution">
    <text evidence="7">Lacks conserved residue(s) required for the propagation of feature annotation.</text>
</comment>
<feature type="binding site" evidence="7">
    <location>
        <position position="16"/>
    </location>
    <ligand>
        <name>3-phosphoshikimate</name>
        <dbReference type="ChEBI" id="CHEBI:145989"/>
    </ligand>
</feature>
<comment type="subcellular location">
    <subcellularLocation>
        <location evidence="7">Cytoplasm</location>
    </subcellularLocation>
</comment>
<protein>
    <recommendedName>
        <fullName evidence="7">3-phosphoshikimate 1-carboxyvinyltransferase</fullName>
        <ecNumber evidence="7">2.5.1.19</ecNumber>
    </recommendedName>
    <alternativeName>
        <fullName evidence="7">5-enolpyruvylshikimate-3-phosphate synthase</fullName>
        <shortName evidence="7">EPSP synthase</shortName>
        <shortName evidence="7">EPSPS</shortName>
    </alternativeName>
</protein>
<dbReference type="EMBL" id="BSNJ01000001">
    <property type="protein sequence ID" value="GLQ19805.1"/>
    <property type="molecule type" value="Genomic_DNA"/>
</dbReference>
<proteinExistence type="inferred from homology"/>
<comment type="catalytic activity">
    <reaction evidence="6">
        <text>3-phosphoshikimate + phosphoenolpyruvate = 5-O-(1-carboxyvinyl)-3-phosphoshikimate + phosphate</text>
        <dbReference type="Rhea" id="RHEA:21256"/>
        <dbReference type="ChEBI" id="CHEBI:43474"/>
        <dbReference type="ChEBI" id="CHEBI:57701"/>
        <dbReference type="ChEBI" id="CHEBI:58702"/>
        <dbReference type="ChEBI" id="CHEBI:145989"/>
        <dbReference type="EC" id="2.5.1.19"/>
    </reaction>
    <physiologicalReaction direction="left-to-right" evidence="6">
        <dbReference type="Rhea" id="RHEA:21257"/>
    </physiologicalReaction>
</comment>
<feature type="binding site" evidence="7">
    <location>
        <position position="15"/>
    </location>
    <ligand>
        <name>phosphoenolpyruvate</name>
        <dbReference type="ChEBI" id="CHEBI:58702"/>
    </ligand>
</feature>
<evidence type="ECO:0000256" key="3">
    <source>
        <dbReference type="ARBA" id="ARBA00022605"/>
    </source>
</evidence>
<dbReference type="InterPro" id="IPR013792">
    <property type="entry name" value="RNA3'P_cycl/enolpyr_Trfase_a/b"/>
</dbReference>
<dbReference type="EC" id="2.5.1.19" evidence="7"/>
<keyword evidence="5 7" id="KW-0057">Aromatic amino acid biosynthesis</keyword>
<keyword evidence="3 7" id="KW-0028">Amino-acid biosynthesis</keyword>
<dbReference type="PIRSF" id="PIRSF000505">
    <property type="entry name" value="EPSPS"/>
    <property type="match status" value="1"/>
</dbReference>
<dbReference type="PANTHER" id="PTHR21090">
    <property type="entry name" value="AROM/DEHYDROQUINATE SYNTHASE"/>
    <property type="match status" value="1"/>
</dbReference>
<reference evidence="9" key="2">
    <citation type="submission" date="2023-01" db="EMBL/GenBank/DDBJ databases">
        <title>Draft genome sequence of Algimonas porphyrae strain NBRC 108216.</title>
        <authorList>
            <person name="Sun Q."/>
            <person name="Mori K."/>
        </authorList>
    </citation>
    <scope>NUCLEOTIDE SEQUENCE</scope>
    <source>
        <strain evidence="9">NBRC 108216</strain>
    </source>
</reference>
<feature type="binding site" evidence="7">
    <location>
        <position position="310"/>
    </location>
    <ligand>
        <name>3-phosphoshikimate</name>
        <dbReference type="ChEBI" id="CHEBI:145989"/>
    </ligand>
</feature>
<evidence type="ECO:0000256" key="2">
    <source>
        <dbReference type="ARBA" id="ARBA00009948"/>
    </source>
</evidence>
<keyword evidence="4 7" id="KW-0808">Transferase</keyword>
<comment type="subunit">
    <text evidence="7">Monomer.</text>
</comment>
<dbReference type="PROSITE" id="PS00104">
    <property type="entry name" value="EPSP_SYNTHASE_1"/>
    <property type="match status" value="1"/>
</dbReference>
<dbReference type="InterPro" id="IPR001986">
    <property type="entry name" value="Enolpyruvate_Tfrase_dom"/>
</dbReference>
<evidence type="ECO:0000259" key="8">
    <source>
        <dbReference type="Pfam" id="PF00275"/>
    </source>
</evidence>
<feature type="active site" description="Proton acceptor" evidence="7">
    <location>
        <position position="310"/>
    </location>
</feature>
<feature type="binding site" evidence="7">
    <location>
        <position position="116"/>
    </location>
    <ligand>
        <name>phosphoenolpyruvate</name>
        <dbReference type="ChEBI" id="CHEBI:58702"/>
    </ligand>
</feature>
<feature type="binding site" evidence="7">
    <location>
        <position position="161"/>
    </location>
    <ligand>
        <name>3-phosphoshikimate</name>
        <dbReference type="ChEBI" id="CHEBI:145989"/>
    </ligand>
</feature>
<evidence type="ECO:0000313" key="10">
    <source>
        <dbReference type="Proteomes" id="UP001161390"/>
    </source>
</evidence>
<comment type="similarity">
    <text evidence="2 7">Belongs to the EPSP synthase family.</text>
</comment>
<dbReference type="HAMAP" id="MF_00210">
    <property type="entry name" value="EPSP_synth"/>
    <property type="match status" value="1"/>
</dbReference>
<dbReference type="PROSITE" id="PS00885">
    <property type="entry name" value="EPSP_SYNTHASE_2"/>
    <property type="match status" value="1"/>
</dbReference>
<evidence type="ECO:0000256" key="7">
    <source>
        <dbReference type="HAMAP-Rule" id="MF_00210"/>
    </source>
</evidence>
<comment type="pathway">
    <text evidence="1 7">Metabolic intermediate biosynthesis; chorismate biosynthesis; chorismate from D-erythrose 4-phosphate and phosphoenolpyruvate: step 6/7.</text>
</comment>
<dbReference type="CDD" id="cd01556">
    <property type="entry name" value="EPSP_synthase"/>
    <property type="match status" value="1"/>
</dbReference>
<dbReference type="Pfam" id="PF00275">
    <property type="entry name" value="EPSP_synthase"/>
    <property type="match status" value="1"/>
</dbReference>
<dbReference type="InterPro" id="IPR023193">
    <property type="entry name" value="EPSP_synthase_CS"/>
</dbReference>
<name>A0ABQ5UZI7_9PROT</name>
<dbReference type="InterPro" id="IPR036968">
    <property type="entry name" value="Enolpyruvate_Tfrase_sf"/>
</dbReference>
<evidence type="ECO:0000256" key="1">
    <source>
        <dbReference type="ARBA" id="ARBA00004811"/>
    </source>
</evidence>
<dbReference type="PANTHER" id="PTHR21090:SF5">
    <property type="entry name" value="PENTAFUNCTIONAL AROM POLYPEPTIDE"/>
    <property type="match status" value="1"/>
</dbReference>
<dbReference type="Gene3D" id="3.65.10.10">
    <property type="entry name" value="Enolpyruvate transferase domain"/>
    <property type="match status" value="2"/>
</dbReference>
<feature type="binding site" evidence="7">
    <location>
        <position position="15"/>
    </location>
    <ligand>
        <name>3-phosphoshikimate</name>
        <dbReference type="ChEBI" id="CHEBI:145989"/>
    </ligand>
</feature>
<feature type="binding site" evidence="7">
    <location>
        <position position="383"/>
    </location>
    <ligand>
        <name>phosphoenolpyruvate</name>
        <dbReference type="ChEBI" id="CHEBI:58702"/>
    </ligand>
</feature>
<dbReference type="InterPro" id="IPR006264">
    <property type="entry name" value="EPSP_synthase"/>
</dbReference>
<gene>
    <name evidence="7 9" type="primary">aroA</name>
    <name evidence="9" type="ORF">GCM10007854_07600</name>
</gene>
<dbReference type="RefSeq" id="WP_348520142.1">
    <property type="nucleotide sequence ID" value="NZ_BSNJ01000001.1"/>
</dbReference>
<keyword evidence="10" id="KW-1185">Reference proteome</keyword>
<dbReference type="Proteomes" id="UP001161390">
    <property type="component" value="Unassembled WGS sequence"/>
</dbReference>
<dbReference type="SUPFAM" id="SSF55205">
    <property type="entry name" value="EPT/RTPC-like"/>
    <property type="match status" value="1"/>
</dbReference>
<dbReference type="NCBIfam" id="TIGR01356">
    <property type="entry name" value="aroA"/>
    <property type="match status" value="1"/>
</dbReference>
<evidence type="ECO:0000256" key="5">
    <source>
        <dbReference type="ARBA" id="ARBA00023141"/>
    </source>
</evidence>
<comment type="caution">
    <text evidence="9">The sequence shown here is derived from an EMBL/GenBank/DDBJ whole genome shotgun (WGS) entry which is preliminary data.</text>
</comment>
<organism evidence="9 10">
    <name type="scientific">Algimonas porphyrae</name>
    <dbReference type="NCBI Taxonomy" id="1128113"/>
    <lineage>
        <taxon>Bacteria</taxon>
        <taxon>Pseudomonadati</taxon>
        <taxon>Pseudomonadota</taxon>
        <taxon>Alphaproteobacteria</taxon>
        <taxon>Maricaulales</taxon>
        <taxon>Robiginitomaculaceae</taxon>
        <taxon>Algimonas</taxon>
    </lineage>
</organism>
<accession>A0ABQ5UZI7</accession>
<evidence type="ECO:0000256" key="6">
    <source>
        <dbReference type="ARBA" id="ARBA00044633"/>
    </source>
</evidence>
<feature type="binding site" evidence="7">
    <location>
        <position position="163"/>
    </location>
    <ligand>
        <name>phosphoenolpyruvate</name>
        <dbReference type="ChEBI" id="CHEBI:58702"/>
    </ligand>
</feature>
<comment type="function">
    <text evidence="7">Catalyzes the transfer of the enolpyruvyl moiety of phosphoenolpyruvate (PEP) to the 5-hydroxyl of shikimate-3-phosphate (S3P) to produce enolpyruvyl shikimate-3-phosphate and inorganic phosphate.</text>
</comment>
<feature type="binding site" evidence="7">
    <location>
        <position position="20"/>
    </location>
    <ligand>
        <name>3-phosphoshikimate</name>
        <dbReference type="ChEBI" id="CHEBI:145989"/>
    </ligand>
</feature>
<keyword evidence="7" id="KW-0963">Cytoplasm</keyword>
<evidence type="ECO:0000256" key="4">
    <source>
        <dbReference type="ARBA" id="ARBA00022679"/>
    </source>
</evidence>
<sequence>MAGPLRGRIRAPGDKSISHRSLILGALAAGRTTVSGLLEGADILATAEAMRAFGADIVRAGPGDWAVDGVGDRGLQTPADIVDCGNAGTGVRLIMGAASAYALCATFTGDESLRSRPMNRVLDPLRLMGVAAEAQAGGRLPCTLRSDGALTPIDYSPPKASAQVKSCLLLAGLGAAGRTTVRELHATRDHTETMLEAFGVPVERDGLSVTVTGPARLSATHIDVPGDPSSAAFAVVAALIVPGSDIVVDGIMLNPRRTALYDALIEMGGDIRFENERVVGGGERVANIRARASSLNGIAVDPARAADMIDEYPILAVAAAAAQGVTVMNGIHELRVKESDRIAATVALLRANGVTVEEREDGMSVTGGAVTGGGTVITHHDHRIAMSALVLGCIADAPVIIDDASMIATSYPDFLDHMQSLGAAIAEVTG</sequence>
<feature type="binding site" evidence="7">
    <location>
        <position position="88"/>
    </location>
    <ligand>
        <name>phosphoenolpyruvate</name>
        <dbReference type="ChEBI" id="CHEBI:58702"/>
    </ligand>
</feature>
<reference evidence="9" key="1">
    <citation type="journal article" date="2014" name="Int. J. Syst. Evol. Microbiol.">
        <title>Complete genome of a new Firmicutes species belonging to the dominant human colonic microbiota ('Ruminococcus bicirculans') reveals two chromosomes and a selective capacity to utilize plant glucans.</title>
        <authorList>
            <consortium name="NISC Comparative Sequencing Program"/>
            <person name="Wegmann U."/>
            <person name="Louis P."/>
            <person name="Goesmann A."/>
            <person name="Henrissat B."/>
            <person name="Duncan S.H."/>
            <person name="Flint H.J."/>
        </authorList>
    </citation>
    <scope>NUCLEOTIDE SEQUENCE</scope>
    <source>
        <strain evidence="9">NBRC 108216</strain>
    </source>
</reference>
<evidence type="ECO:0000313" key="9">
    <source>
        <dbReference type="EMBL" id="GLQ19805.1"/>
    </source>
</evidence>
<feature type="domain" description="Enolpyruvate transferase" evidence="8">
    <location>
        <begin position="3"/>
        <end position="418"/>
    </location>
</feature>
<feature type="binding site" evidence="7">
    <location>
        <position position="337"/>
    </location>
    <ligand>
        <name>3-phosphoshikimate</name>
        <dbReference type="ChEBI" id="CHEBI:145989"/>
    </ligand>
</feature>
<feature type="binding site" evidence="7">
    <location>
        <position position="163"/>
    </location>
    <ligand>
        <name>3-phosphoshikimate</name>
        <dbReference type="ChEBI" id="CHEBI:145989"/>
    </ligand>
</feature>
<feature type="binding site" evidence="7">
    <location>
        <position position="341"/>
    </location>
    <ligand>
        <name>phosphoenolpyruvate</name>
        <dbReference type="ChEBI" id="CHEBI:58702"/>
    </ligand>
</feature>